<dbReference type="SUPFAM" id="SSF53067">
    <property type="entry name" value="Actin-like ATPase domain"/>
    <property type="match status" value="1"/>
</dbReference>
<sequence length="314" mass="35059">MKKEQLYLAYDIGGTNIKYGVLTQDGKILDKGKVETELNGEAIIDCLVAIKEKYSHFYQLKGAAVSLPGFINVDTGYMQTGGAIDDFYGINFKEIMTKKLSMPVEIENDVNCVALAEKWLGNATKSENFLCITLGTGVGGAIYFNGQLIRGHRYMAGEFGYMLTRDFFANQDLPATMSFTASVKEGLRHQYILRKGEVMLEEVSGNDIYTFAKAGDVIAKDVIESFYEHIAIGLYNLIFILNPEKIIIGGAISERHEIFEKIIDKIQTIINHDKAINNTQTSDYVKIEPTKFNNDSGLIGAVYHFITMSNSKQF</sequence>
<dbReference type="InterPro" id="IPR043129">
    <property type="entry name" value="ATPase_NBD"/>
</dbReference>
<name>A0ABT1N6W0_9GAMM</name>
<keyword evidence="2" id="KW-1185">Reference proteome</keyword>
<evidence type="ECO:0000313" key="2">
    <source>
        <dbReference type="Proteomes" id="UP001524460"/>
    </source>
</evidence>
<dbReference type="RefSeq" id="WP_255044552.1">
    <property type="nucleotide sequence ID" value="NZ_JANEYT010000073.1"/>
</dbReference>
<proteinExistence type="predicted"/>
<dbReference type="PANTHER" id="PTHR18964:SF165">
    <property type="entry name" value="BETA-GLUCOSIDE KINASE"/>
    <property type="match status" value="1"/>
</dbReference>
<dbReference type="Proteomes" id="UP001524460">
    <property type="component" value="Unassembled WGS sequence"/>
</dbReference>
<dbReference type="Gene3D" id="3.30.420.40">
    <property type="match status" value="2"/>
</dbReference>
<gene>
    <name evidence="1" type="ORF">NHN17_20750</name>
</gene>
<evidence type="ECO:0000313" key="1">
    <source>
        <dbReference type="EMBL" id="MCQ1060475.1"/>
    </source>
</evidence>
<dbReference type="InterPro" id="IPR000600">
    <property type="entry name" value="ROK"/>
</dbReference>
<comment type="caution">
    <text evidence="1">The sequence shown here is derived from an EMBL/GenBank/DDBJ whole genome shotgun (WGS) entry which is preliminary data.</text>
</comment>
<accession>A0ABT1N6W0</accession>
<dbReference type="CDD" id="cd24068">
    <property type="entry name" value="ASKHA_NBD_ROK_FnNanK-like"/>
    <property type="match status" value="1"/>
</dbReference>
<dbReference type="PANTHER" id="PTHR18964">
    <property type="entry name" value="ROK (REPRESSOR, ORF, KINASE) FAMILY"/>
    <property type="match status" value="1"/>
</dbReference>
<protein>
    <submittedName>
        <fullName evidence="1">ROK family protein</fullName>
    </submittedName>
</protein>
<dbReference type="Pfam" id="PF00480">
    <property type="entry name" value="ROK"/>
    <property type="match status" value="1"/>
</dbReference>
<organism evidence="1 2">
    <name type="scientific">Photobacterium pectinilyticum</name>
    <dbReference type="NCBI Taxonomy" id="2906793"/>
    <lineage>
        <taxon>Bacteria</taxon>
        <taxon>Pseudomonadati</taxon>
        <taxon>Pseudomonadota</taxon>
        <taxon>Gammaproteobacteria</taxon>
        <taxon>Vibrionales</taxon>
        <taxon>Vibrionaceae</taxon>
        <taxon>Photobacterium</taxon>
    </lineage>
</organism>
<reference evidence="1 2" key="1">
    <citation type="submission" date="2022-07" db="EMBL/GenBank/DDBJ databases">
        <title>Photobacterium pectinilyticum sp. nov., a marine bacterium isolated from surface seawater of Qingdao offshore.</title>
        <authorList>
            <person name="Wang X."/>
        </authorList>
    </citation>
    <scope>NUCLEOTIDE SEQUENCE [LARGE SCALE GENOMIC DNA]</scope>
    <source>
        <strain evidence="1 2">ZSDE20</strain>
    </source>
</reference>
<dbReference type="EMBL" id="JANEYT010000073">
    <property type="protein sequence ID" value="MCQ1060475.1"/>
    <property type="molecule type" value="Genomic_DNA"/>
</dbReference>